<keyword evidence="1" id="KW-1133">Transmembrane helix</keyword>
<feature type="transmembrane region" description="Helical" evidence="1">
    <location>
        <begin position="20"/>
        <end position="40"/>
    </location>
</feature>
<keyword evidence="4" id="KW-1185">Reference proteome</keyword>
<dbReference type="RefSeq" id="WP_120190129.1">
    <property type="nucleotide sequence ID" value="NZ_MCHY01000009.1"/>
</dbReference>
<accession>A0A419SFU1</accession>
<evidence type="ECO:0000259" key="2">
    <source>
        <dbReference type="Pfam" id="PF07853"/>
    </source>
</evidence>
<comment type="caution">
    <text evidence="3">The sequence shown here is derived from an EMBL/GenBank/DDBJ whole genome shotgun (WGS) entry which is preliminary data.</text>
</comment>
<feature type="transmembrane region" description="Helical" evidence="1">
    <location>
        <begin position="141"/>
        <end position="162"/>
    </location>
</feature>
<dbReference type="Proteomes" id="UP000284219">
    <property type="component" value="Unassembled WGS sequence"/>
</dbReference>
<feature type="domain" description="DUF1648" evidence="2">
    <location>
        <begin position="28"/>
        <end position="73"/>
    </location>
</feature>
<dbReference type="EMBL" id="MCHY01000009">
    <property type="protein sequence ID" value="RKD22654.1"/>
    <property type="molecule type" value="Genomic_DNA"/>
</dbReference>
<evidence type="ECO:0000313" key="3">
    <source>
        <dbReference type="EMBL" id="RKD22654.1"/>
    </source>
</evidence>
<keyword evidence="1" id="KW-0812">Transmembrane</keyword>
<dbReference type="InterPro" id="IPR012867">
    <property type="entry name" value="DUF1648"/>
</dbReference>
<reference evidence="3 4" key="1">
    <citation type="submission" date="2016-08" db="EMBL/GenBank/DDBJ databases">
        <title>Novel Firmicute Genomes.</title>
        <authorList>
            <person name="Poppleton D.I."/>
            <person name="Gribaldo S."/>
        </authorList>
    </citation>
    <scope>NUCLEOTIDE SEQUENCE [LARGE SCALE GENOMIC DNA]</scope>
    <source>
        <strain evidence="3 4">RAOx-1</strain>
    </source>
</reference>
<evidence type="ECO:0000256" key="1">
    <source>
        <dbReference type="SAM" id="Phobius"/>
    </source>
</evidence>
<proteinExistence type="predicted"/>
<evidence type="ECO:0000313" key="4">
    <source>
        <dbReference type="Proteomes" id="UP000284219"/>
    </source>
</evidence>
<feature type="transmembrane region" description="Helical" evidence="1">
    <location>
        <begin position="118"/>
        <end position="135"/>
    </location>
</feature>
<organism evidence="3 4">
    <name type="scientific">Ammoniphilus oxalaticus</name>
    <dbReference type="NCBI Taxonomy" id="66863"/>
    <lineage>
        <taxon>Bacteria</taxon>
        <taxon>Bacillati</taxon>
        <taxon>Bacillota</taxon>
        <taxon>Bacilli</taxon>
        <taxon>Bacillales</taxon>
        <taxon>Paenibacillaceae</taxon>
        <taxon>Aneurinibacillus group</taxon>
        <taxon>Ammoniphilus</taxon>
    </lineage>
</organism>
<name>A0A419SFU1_9BACL</name>
<sequence length="168" mass="18980">MSDSSQRSSLDIPKTSVERIWDGLGYGMFICSIGLLILLWNKLPARVPAHFNALGEVDRWGGKGELLILPAIGLLLIISMQALEKFPQMHNYPERLNESNAAQFYLNSRKLVNQLKNICLIIFALILVESIWISLEWGKGFGKWFIPVFLIATLAPIGIALWERSKIK</sequence>
<protein>
    <recommendedName>
        <fullName evidence="2">DUF1648 domain-containing protein</fullName>
    </recommendedName>
</protein>
<gene>
    <name evidence="3" type="ORF">BEP19_10370</name>
</gene>
<dbReference type="Pfam" id="PF07853">
    <property type="entry name" value="DUF1648"/>
    <property type="match status" value="1"/>
</dbReference>
<dbReference type="AlphaFoldDB" id="A0A419SFU1"/>
<dbReference type="OrthoDB" id="9808690at2"/>
<keyword evidence="1" id="KW-0472">Membrane</keyword>